<dbReference type="EMBL" id="QJTI01000001">
    <property type="protein sequence ID" value="PYF05267.1"/>
    <property type="molecule type" value="Genomic_DNA"/>
</dbReference>
<name>A0A318TN09_9BRAD</name>
<accession>A0A318TN09</accession>
<organism evidence="1 2">
    <name type="scientific">Rhodopseudomonas faecalis</name>
    <dbReference type="NCBI Taxonomy" id="99655"/>
    <lineage>
        <taxon>Bacteria</taxon>
        <taxon>Pseudomonadati</taxon>
        <taxon>Pseudomonadota</taxon>
        <taxon>Alphaproteobacteria</taxon>
        <taxon>Hyphomicrobiales</taxon>
        <taxon>Nitrobacteraceae</taxon>
        <taxon>Rhodopseudomonas</taxon>
    </lineage>
</organism>
<protein>
    <recommendedName>
        <fullName evidence="3">Nudix hydrolase domain-containing protein</fullName>
    </recommendedName>
</protein>
<dbReference type="SUPFAM" id="SSF55811">
    <property type="entry name" value="Nudix"/>
    <property type="match status" value="1"/>
</dbReference>
<reference evidence="1 2" key="1">
    <citation type="submission" date="2018-06" db="EMBL/GenBank/DDBJ databases">
        <title>Genomic Encyclopedia of Archaeal and Bacterial Type Strains, Phase II (KMG-II): from individual species to whole genera.</title>
        <authorList>
            <person name="Goeker M."/>
        </authorList>
    </citation>
    <scope>NUCLEOTIDE SEQUENCE [LARGE SCALE GENOMIC DNA]</scope>
    <source>
        <strain evidence="1 2">JCM 11668</strain>
    </source>
</reference>
<sequence>MPLDRGLAPSSSADRQVAEAAPLAIHRVERVELPFRAFTWPFAEQRRDEIAAHFAEQQKAKPKMWNGRVLFGRDPVIAEGCFRAACFETGFADFLAWRDWGFPDLSVFNGFGMGALRSRDGAFVLGEMAAHTANAGRLYFPAGTPDLNDLRDGALDMAGSIRRELLEETGFGADDYQAAPGFDCIPAGPLIAFIQRFDVDLPGEALRARILDNLARQRQPELSDIRLVRSPADFTAAMPPFVTAYLAAQFA</sequence>
<evidence type="ECO:0000313" key="2">
    <source>
        <dbReference type="Proteomes" id="UP000248148"/>
    </source>
</evidence>
<keyword evidence="2" id="KW-1185">Reference proteome</keyword>
<comment type="caution">
    <text evidence="1">The sequence shown here is derived from an EMBL/GenBank/DDBJ whole genome shotgun (WGS) entry which is preliminary data.</text>
</comment>
<evidence type="ECO:0008006" key="3">
    <source>
        <dbReference type="Google" id="ProtNLM"/>
    </source>
</evidence>
<dbReference type="RefSeq" id="WP_245407544.1">
    <property type="nucleotide sequence ID" value="NZ_QJTI01000001.1"/>
</dbReference>
<dbReference type="Proteomes" id="UP000248148">
    <property type="component" value="Unassembled WGS sequence"/>
</dbReference>
<gene>
    <name evidence="1" type="ORF">BJ122_1013</name>
</gene>
<evidence type="ECO:0000313" key="1">
    <source>
        <dbReference type="EMBL" id="PYF05267.1"/>
    </source>
</evidence>
<proteinExistence type="predicted"/>
<dbReference type="AlphaFoldDB" id="A0A318TN09"/>
<dbReference type="InterPro" id="IPR015797">
    <property type="entry name" value="NUDIX_hydrolase-like_dom_sf"/>
</dbReference>